<dbReference type="HOGENOM" id="CLU_1594445_0_0_1"/>
<dbReference type="AlphaFoldDB" id="A8NAJ9"/>
<dbReference type="GeneID" id="6008327"/>
<name>A8NAJ9_COPC7</name>
<dbReference type="RefSeq" id="XP_001831851.2">
    <property type="nucleotide sequence ID" value="XM_001831799.2"/>
</dbReference>
<sequence>MSTDNKSNRSCRMWKELLPPPSRAAAVSLTNSTTPHIYNLRTLAYLQPSAAHRSVRKSSPSLPAPSPNPPLHAHCHRQAHIQSWQDTMAKVAGICAKTSAPAVLDGPLNELEKQTEYAVLAAIDGFQSLFRKSADEECYQIAPYVYHRPRLVLEFVSGKQSFPSILL</sequence>
<dbReference type="InParanoid" id="A8NAJ9"/>
<proteinExistence type="predicted"/>
<dbReference type="STRING" id="240176.A8NAJ9"/>
<protein>
    <submittedName>
        <fullName evidence="2">Uncharacterized protein</fullName>
    </submittedName>
</protein>
<reference evidence="2 3" key="1">
    <citation type="journal article" date="2010" name="Proc. Natl. Acad. Sci. U.S.A.">
        <title>Insights into evolution of multicellular fungi from the assembled chromosomes of the mushroom Coprinopsis cinerea (Coprinus cinereus).</title>
        <authorList>
            <person name="Stajich J.E."/>
            <person name="Wilke S.K."/>
            <person name="Ahren D."/>
            <person name="Au C.H."/>
            <person name="Birren B.W."/>
            <person name="Borodovsky M."/>
            <person name="Burns C."/>
            <person name="Canback B."/>
            <person name="Casselton L.A."/>
            <person name="Cheng C.K."/>
            <person name="Deng J."/>
            <person name="Dietrich F.S."/>
            <person name="Fargo D.C."/>
            <person name="Farman M.L."/>
            <person name="Gathman A.C."/>
            <person name="Goldberg J."/>
            <person name="Guigo R."/>
            <person name="Hoegger P.J."/>
            <person name="Hooker J.B."/>
            <person name="Huggins A."/>
            <person name="James T.Y."/>
            <person name="Kamada T."/>
            <person name="Kilaru S."/>
            <person name="Kodira C."/>
            <person name="Kues U."/>
            <person name="Kupfer D."/>
            <person name="Kwan H.S."/>
            <person name="Lomsadze A."/>
            <person name="Li W."/>
            <person name="Lilly W.W."/>
            <person name="Ma L.J."/>
            <person name="Mackey A.J."/>
            <person name="Manning G."/>
            <person name="Martin F."/>
            <person name="Muraguchi H."/>
            <person name="Natvig D.O."/>
            <person name="Palmerini H."/>
            <person name="Ramesh M.A."/>
            <person name="Rehmeyer C.J."/>
            <person name="Roe B.A."/>
            <person name="Shenoy N."/>
            <person name="Stanke M."/>
            <person name="Ter-Hovhannisyan V."/>
            <person name="Tunlid A."/>
            <person name="Velagapudi R."/>
            <person name="Vision T.J."/>
            <person name="Zeng Q."/>
            <person name="Zolan M.E."/>
            <person name="Pukkila P.J."/>
        </authorList>
    </citation>
    <scope>NUCLEOTIDE SEQUENCE [LARGE SCALE GENOMIC DNA]</scope>
    <source>
        <strain evidence="3">Okayama-7 / 130 / ATCC MYA-4618 / FGSC 9003</strain>
    </source>
</reference>
<keyword evidence="3" id="KW-1185">Reference proteome</keyword>
<gene>
    <name evidence="2" type="ORF">CC1G_05950</name>
</gene>
<comment type="caution">
    <text evidence="2">The sequence shown here is derived from an EMBL/GenBank/DDBJ whole genome shotgun (WGS) entry which is preliminary data.</text>
</comment>
<dbReference type="EMBL" id="AACS02000007">
    <property type="protein sequence ID" value="EAU90034.2"/>
    <property type="molecule type" value="Genomic_DNA"/>
</dbReference>
<dbReference type="Proteomes" id="UP000001861">
    <property type="component" value="Unassembled WGS sequence"/>
</dbReference>
<dbReference type="OrthoDB" id="274828at2759"/>
<dbReference type="KEGG" id="cci:CC1G_05950"/>
<feature type="region of interest" description="Disordered" evidence="1">
    <location>
        <begin position="54"/>
        <end position="73"/>
    </location>
</feature>
<dbReference type="VEuPathDB" id="FungiDB:CC1G_05950"/>
<evidence type="ECO:0000313" key="2">
    <source>
        <dbReference type="EMBL" id="EAU90034.2"/>
    </source>
</evidence>
<dbReference type="Pfam" id="PF10236">
    <property type="entry name" value="DAP3"/>
    <property type="match status" value="1"/>
</dbReference>
<evidence type="ECO:0000256" key="1">
    <source>
        <dbReference type="SAM" id="MobiDB-lite"/>
    </source>
</evidence>
<organism evidence="2 3">
    <name type="scientific">Coprinopsis cinerea (strain Okayama-7 / 130 / ATCC MYA-4618 / FGSC 9003)</name>
    <name type="common">Inky cap fungus</name>
    <name type="synonym">Hormographiella aspergillata</name>
    <dbReference type="NCBI Taxonomy" id="240176"/>
    <lineage>
        <taxon>Eukaryota</taxon>
        <taxon>Fungi</taxon>
        <taxon>Dikarya</taxon>
        <taxon>Basidiomycota</taxon>
        <taxon>Agaricomycotina</taxon>
        <taxon>Agaricomycetes</taxon>
        <taxon>Agaricomycetidae</taxon>
        <taxon>Agaricales</taxon>
        <taxon>Agaricineae</taxon>
        <taxon>Psathyrellaceae</taxon>
        <taxon>Coprinopsis</taxon>
    </lineage>
</organism>
<accession>A8NAJ9</accession>
<dbReference type="InterPro" id="IPR019368">
    <property type="entry name" value="Ribosomal_mS29"/>
</dbReference>
<evidence type="ECO:0000313" key="3">
    <source>
        <dbReference type="Proteomes" id="UP000001861"/>
    </source>
</evidence>